<dbReference type="EMBL" id="FQUO01000002">
    <property type="protein sequence ID" value="SHE73462.1"/>
    <property type="molecule type" value="Genomic_DNA"/>
</dbReference>
<dbReference type="AlphaFoldDB" id="A0A1M4VXL2"/>
<accession>A0A1M4VXL2</accession>
<gene>
    <name evidence="1" type="ORF">SAMN05444008_102411</name>
</gene>
<dbReference type="RefSeq" id="WP_073040207.1">
    <property type="nucleotide sequence ID" value="NZ_FQUO01000002.1"/>
</dbReference>
<reference evidence="1 2" key="1">
    <citation type="submission" date="2016-11" db="EMBL/GenBank/DDBJ databases">
        <authorList>
            <person name="Jaros S."/>
            <person name="Januszkiewicz K."/>
            <person name="Wedrychowicz H."/>
        </authorList>
    </citation>
    <scope>NUCLEOTIDE SEQUENCE [LARGE SCALE GENOMIC DNA]</scope>
    <source>
        <strain evidence="1 2">DSM 26897</strain>
    </source>
</reference>
<evidence type="ECO:0000313" key="1">
    <source>
        <dbReference type="EMBL" id="SHE73462.1"/>
    </source>
</evidence>
<keyword evidence="2" id="KW-1185">Reference proteome</keyword>
<proteinExistence type="predicted"/>
<name>A0A1M4VXL2_9BACT</name>
<protein>
    <submittedName>
        <fullName evidence="1">Uncharacterized protein</fullName>
    </submittedName>
</protein>
<organism evidence="1 2">
    <name type="scientific">Cnuella takakiae</name>
    <dbReference type="NCBI Taxonomy" id="1302690"/>
    <lineage>
        <taxon>Bacteria</taxon>
        <taxon>Pseudomonadati</taxon>
        <taxon>Bacteroidota</taxon>
        <taxon>Chitinophagia</taxon>
        <taxon>Chitinophagales</taxon>
        <taxon>Chitinophagaceae</taxon>
        <taxon>Cnuella</taxon>
    </lineage>
</organism>
<sequence length="77" mass="8864">MYKELIGIAVCALLFYRWGALDLPTFWPKRKCHDPKSGRKKLYKPAEIRVKREGHAGGLYPPVSFRELCDQAQEATN</sequence>
<evidence type="ECO:0000313" key="2">
    <source>
        <dbReference type="Proteomes" id="UP000184368"/>
    </source>
</evidence>
<dbReference type="Proteomes" id="UP000184368">
    <property type="component" value="Unassembled WGS sequence"/>
</dbReference>